<dbReference type="EMBL" id="MT144613">
    <property type="protein sequence ID" value="QJH95106.1"/>
    <property type="molecule type" value="Genomic_DNA"/>
</dbReference>
<proteinExistence type="predicted"/>
<evidence type="ECO:0000313" key="1">
    <source>
        <dbReference type="EMBL" id="QJA46469.1"/>
    </source>
</evidence>
<name>A0A6H1ZG77_9ZZZZ</name>
<reference evidence="1" key="1">
    <citation type="submission" date="2020-03" db="EMBL/GenBank/DDBJ databases">
        <title>The deep terrestrial virosphere.</title>
        <authorList>
            <person name="Holmfeldt K."/>
            <person name="Nilsson E."/>
            <person name="Simone D."/>
            <person name="Lopez-Fernandez M."/>
            <person name="Wu X."/>
            <person name="de Brujin I."/>
            <person name="Lundin D."/>
            <person name="Andersson A."/>
            <person name="Bertilsson S."/>
            <person name="Dopson M."/>
        </authorList>
    </citation>
    <scope>NUCLEOTIDE SEQUENCE</scope>
    <source>
        <strain evidence="3">MM415A00170</strain>
        <strain evidence="2">MM415B00642</strain>
        <strain evidence="1">TM448A00430</strain>
        <strain evidence="4">TM448B00346</strain>
    </source>
</reference>
<gene>
    <name evidence="3" type="ORF">MM415A00170_0029</name>
    <name evidence="2" type="ORF">MM415B00642_0027</name>
    <name evidence="1" type="ORF">TM448A00430_0026</name>
    <name evidence="4" type="ORF">TM448B00346_0004</name>
</gene>
<evidence type="ECO:0000313" key="2">
    <source>
        <dbReference type="EMBL" id="QJA63258.1"/>
    </source>
</evidence>
<sequence>MRELKILSDEKILFAWNNFPERTFDHEPTYDDILLLRLVSVANAQVQEDRKALKENDGRN</sequence>
<dbReference type="AlphaFoldDB" id="A0A6H1ZG77"/>
<evidence type="ECO:0000313" key="3">
    <source>
        <dbReference type="EMBL" id="QJA84765.1"/>
    </source>
</evidence>
<accession>A0A6H1ZG77</accession>
<dbReference type="EMBL" id="MT144011">
    <property type="protein sequence ID" value="QJA46469.1"/>
    <property type="molecule type" value="Genomic_DNA"/>
</dbReference>
<protein>
    <submittedName>
        <fullName evidence="1">Uncharacterized protein</fullName>
    </submittedName>
</protein>
<dbReference type="EMBL" id="MT141493">
    <property type="protein sequence ID" value="QJA63258.1"/>
    <property type="molecule type" value="Genomic_DNA"/>
</dbReference>
<evidence type="ECO:0000313" key="4">
    <source>
        <dbReference type="EMBL" id="QJH95106.1"/>
    </source>
</evidence>
<dbReference type="EMBL" id="MT142534">
    <property type="protein sequence ID" value="QJA84765.1"/>
    <property type="molecule type" value="Genomic_DNA"/>
</dbReference>
<organism evidence="1">
    <name type="scientific">viral metagenome</name>
    <dbReference type="NCBI Taxonomy" id="1070528"/>
    <lineage>
        <taxon>unclassified sequences</taxon>
        <taxon>metagenomes</taxon>
        <taxon>organismal metagenomes</taxon>
    </lineage>
</organism>